<feature type="compositionally biased region" description="Basic and acidic residues" evidence="1">
    <location>
        <begin position="1"/>
        <end position="13"/>
    </location>
</feature>
<name>A0A1H0WTK2_9PSEU</name>
<feature type="region of interest" description="Disordered" evidence="1">
    <location>
        <begin position="1"/>
        <end position="26"/>
    </location>
</feature>
<dbReference type="Pfam" id="PF13699">
    <property type="entry name" value="eCIS_core"/>
    <property type="match status" value="1"/>
</dbReference>
<dbReference type="RefSeq" id="WP_090103942.1">
    <property type="nucleotide sequence ID" value="NZ_FNIX01000022.1"/>
</dbReference>
<dbReference type="OrthoDB" id="9153660at2"/>
<dbReference type="Proteomes" id="UP000199691">
    <property type="component" value="Unassembled WGS sequence"/>
</dbReference>
<evidence type="ECO:0000313" key="3">
    <source>
        <dbReference type="EMBL" id="SDP93556.1"/>
    </source>
</evidence>
<keyword evidence="4" id="KW-1185">Reference proteome</keyword>
<feature type="compositionally biased region" description="Low complexity" evidence="1">
    <location>
        <begin position="464"/>
        <end position="473"/>
    </location>
</feature>
<feature type="compositionally biased region" description="Polar residues" evidence="1">
    <location>
        <begin position="487"/>
        <end position="502"/>
    </location>
</feature>
<reference evidence="4" key="1">
    <citation type="submission" date="2016-10" db="EMBL/GenBank/DDBJ databases">
        <authorList>
            <person name="Varghese N."/>
            <person name="Submissions S."/>
        </authorList>
    </citation>
    <scope>NUCLEOTIDE SEQUENCE [LARGE SCALE GENOMIC DNA]</scope>
    <source>
        <strain evidence="4">CGMCC 4.6609</strain>
    </source>
</reference>
<feature type="region of interest" description="Disordered" evidence="1">
    <location>
        <begin position="483"/>
        <end position="502"/>
    </location>
</feature>
<accession>A0A1H0WTK2</accession>
<feature type="region of interest" description="Disordered" evidence="1">
    <location>
        <begin position="438"/>
        <end position="477"/>
    </location>
</feature>
<sequence length="690" mass="74468">MHKHEHEHEDRACHRAQPPQIPKGAERGTDEVLRLQRLVGNTTTAHLVQSVLDEAGAEQAEVQRASVRDALSGSGKPVPDHVRSEAEARLGVDLSGVRLHTGPAAERSTEEIGARAYTTGRHVVLGRDGNDWKTLLHEFDHVRQQAEGRVEGTDQGNGMRMSDPSDRHEQEAEANATRALRSEPPRHGGGSVSGHHHHGGGMPVQQARIADVQPGLDSAAVTQIMTRLLSMPLVVPVALPGGSGPSTRRQALNVSRATDPRLVDRGDGTGLATITWDQLLRGDVVRMAYSQYDVFLLPHGGDALAAATDDLRETIDSGHFLGDAVLQPFSTALMEWLVRRRSNSSGDVEVVTNRVTTDEGTGAEITVGGRPGWDARANQIVTGYDEDRRHIIAWHTMRGAFRNAFNAALAPGENIRERMRTLLATLGSAATWAELDEAEAASSHGSENGDAASSQSSNVAMTDAPPAAVPSPAGSEMDIDDAEVTSEHGSSQASSTTSEQLRDNLSSTVARVLGMLSNNPYNLWAGDAIANESINRVRQQLAAMMNAYTDDQELIDQVGARAQQGSSTQNQDRRVWTRVRATLDSVAAGDARTFIQSVIDSFDVDIPITGDDERSSTYDSHDAQAGAVRNVLATGLAQEVLTMYDNQLPDDFDSLIDTIDSWLRRFLRPEGLQTSASGGRRTVSLRPQDE</sequence>
<evidence type="ECO:0000256" key="1">
    <source>
        <dbReference type="SAM" id="MobiDB-lite"/>
    </source>
</evidence>
<dbReference type="STRING" id="641025.SAMN05421507_12239"/>
<protein>
    <recommendedName>
        <fullName evidence="2">eCIS core domain-containing protein</fullName>
    </recommendedName>
</protein>
<feature type="compositionally biased region" description="Polar residues" evidence="1">
    <location>
        <begin position="443"/>
        <end position="460"/>
    </location>
</feature>
<feature type="compositionally biased region" description="Basic and acidic residues" evidence="1">
    <location>
        <begin position="143"/>
        <end position="152"/>
    </location>
</feature>
<dbReference type="EMBL" id="FNIX01000022">
    <property type="protein sequence ID" value="SDP93556.1"/>
    <property type="molecule type" value="Genomic_DNA"/>
</dbReference>
<dbReference type="AlphaFoldDB" id="A0A1H0WTK2"/>
<feature type="region of interest" description="Disordered" evidence="1">
    <location>
        <begin position="143"/>
        <end position="202"/>
    </location>
</feature>
<organism evidence="3 4">
    <name type="scientific">Lentzea jiangxiensis</name>
    <dbReference type="NCBI Taxonomy" id="641025"/>
    <lineage>
        <taxon>Bacteria</taxon>
        <taxon>Bacillati</taxon>
        <taxon>Actinomycetota</taxon>
        <taxon>Actinomycetes</taxon>
        <taxon>Pseudonocardiales</taxon>
        <taxon>Pseudonocardiaceae</taxon>
        <taxon>Lentzea</taxon>
    </lineage>
</organism>
<evidence type="ECO:0000259" key="2">
    <source>
        <dbReference type="Pfam" id="PF13699"/>
    </source>
</evidence>
<gene>
    <name evidence="3" type="ORF">SAMN05421507_12239</name>
</gene>
<proteinExistence type="predicted"/>
<evidence type="ECO:0000313" key="4">
    <source>
        <dbReference type="Proteomes" id="UP000199691"/>
    </source>
</evidence>
<dbReference type="InterPro" id="IPR025295">
    <property type="entry name" value="eCIS_core_dom"/>
</dbReference>
<feature type="domain" description="eCIS core" evidence="2">
    <location>
        <begin position="77"/>
        <end position="148"/>
    </location>
</feature>